<protein>
    <submittedName>
        <fullName evidence="2">Uncharacterized protein</fullName>
    </submittedName>
</protein>
<name>A0A0C9WZZ5_9AGAR</name>
<reference evidence="3" key="2">
    <citation type="submission" date="2015-01" db="EMBL/GenBank/DDBJ databases">
        <title>Evolutionary Origins and Diversification of the Mycorrhizal Mutualists.</title>
        <authorList>
            <consortium name="DOE Joint Genome Institute"/>
            <consortium name="Mycorrhizal Genomics Consortium"/>
            <person name="Kohler A."/>
            <person name="Kuo A."/>
            <person name="Nagy L.G."/>
            <person name="Floudas D."/>
            <person name="Copeland A."/>
            <person name="Barry K.W."/>
            <person name="Cichocki N."/>
            <person name="Veneault-Fourrey C."/>
            <person name="LaButti K."/>
            <person name="Lindquist E.A."/>
            <person name="Lipzen A."/>
            <person name="Lundell T."/>
            <person name="Morin E."/>
            <person name="Murat C."/>
            <person name="Riley R."/>
            <person name="Ohm R."/>
            <person name="Sun H."/>
            <person name="Tunlid A."/>
            <person name="Henrissat B."/>
            <person name="Grigoriev I.V."/>
            <person name="Hibbett D.S."/>
            <person name="Martin F."/>
        </authorList>
    </citation>
    <scope>NUCLEOTIDE SEQUENCE [LARGE SCALE GENOMIC DNA]</scope>
    <source>
        <strain evidence="3">LaAM-08-1</strain>
    </source>
</reference>
<gene>
    <name evidence="2" type="ORF">K443DRAFT_103908</name>
</gene>
<keyword evidence="3" id="KW-1185">Reference proteome</keyword>
<proteinExistence type="predicted"/>
<feature type="transmembrane region" description="Helical" evidence="1">
    <location>
        <begin position="78"/>
        <end position="99"/>
    </location>
</feature>
<sequence length="163" mass="18809">MLVIDLLYLRRIIMGIEPLPGVHMCISYPTNWYFVSWIPIFCYEFLILLLGIQAGIIFLKEARLLPSKFERQSLHSILLRDSILYPIIAFIVGVSNVLGWSKPMVRPPTPVAAALTHLFSRVLGCRLILNLREAYYLPFREECSLNETLPTLVFDRTNDEIEI</sequence>
<reference evidence="2 3" key="1">
    <citation type="submission" date="2014-04" db="EMBL/GenBank/DDBJ databases">
        <authorList>
            <consortium name="DOE Joint Genome Institute"/>
            <person name="Kuo A."/>
            <person name="Kohler A."/>
            <person name="Nagy L.G."/>
            <person name="Floudas D."/>
            <person name="Copeland A."/>
            <person name="Barry K.W."/>
            <person name="Cichocki N."/>
            <person name="Veneault-Fourrey C."/>
            <person name="LaButti K."/>
            <person name="Lindquist E.A."/>
            <person name="Lipzen A."/>
            <person name="Lundell T."/>
            <person name="Morin E."/>
            <person name="Murat C."/>
            <person name="Sun H."/>
            <person name="Tunlid A."/>
            <person name="Henrissat B."/>
            <person name="Grigoriev I.V."/>
            <person name="Hibbett D.S."/>
            <person name="Martin F."/>
            <person name="Nordberg H.P."/>
            <person name="Cantor M.N."/>
            <person name="Hua S.X."/>
        </authorList>
    </citation>
    <scope>NUCLEOTIDE SEQUENCE [LARGE SCALE GENOMIC DNA]</scope>
    <source>
        <strain evidence="2 3">LaAM-08-1</strain>
    </source>
</reference>
<evidence type="ECO:0000256" key="1">
    <source>
        <dbReference type="SAM" id="Phobius"/>
    </source>
</evidence>
<accession>A0A0C9WZZ5</accession>
<keyword evidence="1" id="KW-0472">Membrane</keyword>
<keyword evidence="1" id="KW-1133">Transmembrane helix</keyword>
<dbReference type="HOGENOM" id="CLU_035509_14_0_1"/>
<feature type="transmembrane region" description="Helical" evidence="1">
    <location>
        <begin position="37"/>
        <end position="58"/>
    </location>
</feature>
<evidence type="ECO:0000313" key="3">
    <source>
        <dbReference type="Proteomes" id="UP000054477"/>
    </source>
</evidence>
<dbReference type="AlphaFoldDB" id="A0A0C9WZZ5"/>
<dbReference type="EMBL" id="KN838669">
    <property type="protein sequence ID" value="KIJ98440.1"/>
    <property type="molecule type" value="Genomic_DNA"/>
</dbReference>
<dbReference type="OrthoDB" id="2638860at2759"/>
<dbReference type="Proteomes" id="UP000054477">
    <property type="component" value="Unassembled WGS sequence"/>
</dbReference>
<organism evidence="2 3">
    <name type="scientific">Laccaria amethystina LaAM-08-1</name>
    <dbReference type="NCBI Taxonomy" id="1095629"/>
    <lineage>
        <taxon>Eukaryota</taxon>
        <taxon>Fungi</taxon>
        <taxon>Dikarya</taxon>
        <taxon>Basidiomycota</taxon>
        <taxon>Agaricomycotina</taxon>
        <taxon>Agaricomycetes</taxon>
        <taxon>Agaricomycetidae</taxon>
        <taxon>Agaricales</taxon>
        <taxon>Agaricineae</taxon>
        <taxon>Hydnangiaceae</taxon>
        <taxon>Laccaria</taxon>
    </lineage>
</organism>
<keyword evidence="1" id="KW-0812">Transmembrane</keyword>
<evidence type="ECO:0000313" key="2">
    <source>
        <dbReference type="EMBL" id="KIJ98440.1"/>
    </source>
</evidence>